<feature type="active site" description="Charge relay system" evidence="5">
    <location>
        <position position="433"/>
    </location>
</feature>
<dbReference type="PROSITE" id="PS00138">
    <property type="entry name" value="SUBTILASE_SER"/>
    <property type="match status" value="1"/>
</dbReference>
<dbReference type="Pfam" id="PF00082">
    <property type="entry name" value="Peptidase_S8"/>
    <property type="match status" value="1"/>
</dbReference>
<dbReference type="PANTHER" id="PTHR43399">
    <property type="entry name" value="SUBTILISIN-RELATED"/>
    <property type="match status" value="1"/>
</dbReference>
<evidence type="ECO:0000313" key="8">
    <source>
        <dbReference type="EMBL" id="RZS72436.1"/>
    </source>
</evidence>
<evidence type="ECO:0000256" key="2">
    <source>
        <dbReference type="ARBA" id="ARBA00022670"/>
    </source>
</evidence>
<dbReference type="CDD" id="cd00063">
    <property type="entry name" value="FN3"/>
    <property type="match status" value="1"/>
</dbReference>
<comment type="similarity">
    <text evidence="1 5">Belongs to the peptidase S8 family.</text>
</comment>
<feature type="active site" description="Charge relay system" evidence="5">
    <location>
        <position position="236"/>
    </location>
</feature>
<dbReference type="Gene3D" id="2.60.120.260">
    <property type="entry name" value="Galactose-binding domain-like"/>
    <property type="match status" value="1"/>
</dbReference>
<feature type="chain" id="PRO_5020423312" evidence="6">
    <location>
        <begin position="26"/>
        <end position="1762"/>
    </location>
</feature>
<keyword evidence="4 5" id="KW-0720">Serine protease</keyword>
<feature type="domain" description="Fibronectin type-III" evidence="7">
    <location>
        <begin position="719"/>
        <end position="806"/>
    </location>
</feature>
<evidence type="ECO:0000256" key="5">
    <source>
        <dbReference type="PROSITE-ProRule" id="PRU01240"/>
    </source>
</evidence>
<dbReference type="SUPFAM" id="SSF49785">
    <property type="entry name" value="Galactose-binding domain-like"/>
    <property type="match status" value="1"/>
</dbReference>
<dbReference type="GO" id="GO:0004252">
    <property type="term" value="F:serine-type endopeptidase activity"/>
    <property type="evidence" value="ECO:0007669"/>
    <property type="project" value="UniProtKB-UniRule"/>
</dbReference>
<name>A0A4Q7MU76_9BACT</name>
<accession>A0A4Q7MU76</accession>
<gene>
    <name evidence="8" type="ORF">EV199_4357</name>
</gene>
<dbReference type="Proteomes" id="UP000293874">
    <property type="component" value="Unassembled WGS sequence"/>
</dbReference>
<dbReference type="PRINTS" id="PR00723">
    <property type="entry name" value="SUBTILISIN"/>
</dbReference>
<dbReference type="Gene3D" id="3.40.50.200">
    <property type="entry name" value="Peptidase S8/S53 domain"/>
    <property type="match status" value="1"/>
</dbReference>
<dbReference type="PROSITE" id="PS50853">
    <property type="entry name" value="FN3"/>
    <property type="match status" value="1"/>
</dbReference>
<keyword evidence="2 5" id="KW-0645">Protease</keyword>
<dbReference type="InterPro" id="IPR003961">
    <property type="entry name" value="FN3_dom"/>
</dbReference>
<dbReference type="InterPro" id="IPR008979">
    <property type="entry name" value="Galactose-bd-like_sf"/>
</dbReference>
<evidence type="ECO:0000256" key="3">
    <source>
        <dbReference type="ARBA" id="ARBA00022801"/>
    </source>
</evidence>
<feature type="active site" description="Charge relay system" evidence="5">
    <location>
        <position position="260"/>
    </location>
</feature>
<proteinExistence type="inferred from homology"/>
<dbReference type="GO" id="GO:0006508">
    <property type="term" value="P:proteolysis"/>
    <property type="evidence" value="ECO:0007669"/>
    <property type="project" value="UniProtKB-KW"/>
</dbReference>
<dbReference type="EMBL" id="SGXA01000002">
    <property type="protein sequence ID" value="RZS72436.1"/>
    <property type="molecule type" value="Genomic_DNA"/>
</dbReference>
<dbReference type="InterPro" id="IPR036852">
    <property type="entry name" value="Peptidase_S8/S53_dom_sf"/>
</dbReference>
<dbReference type="InterPro" id="IPR015500">
    <property type="entry name" value="Peptidase_S8_subtilisin-rel"/>
</dbReference>
<sequence>MKRLTLLLTAIVLAQLFAFSQERQANLRMRTAVFSDEQNIQAARLSPEQRQRMQFRNRNYVLLRFSRLPDFQQKQELLRKGVKLFDYIPGNGFFAELPAELELSALKPFAVNGVFFPDESVKVSPSLEVKTLGTDEAVAVHYAADLSREDVLQNLLDAGAKLRDYPVQPGNTIFVQADTAVLHRIARIPFVTYVYAQALKDIPLNYLSRSSNNISSLAAPSGRNLQGKGVMLGIGDQGDPTHLDFTGRLVNNNAAIASGHGIHTQGTMAGGGLLNPKYKGMAPRAGIVAEYFSDILVRTPQYISQYGMVLTNNSYHSSTPGCDGTGTYDALSNYIDVQMVNNPSLLHVFASGNDGTLTCGVYPPSYATVRAGFQSSKNALVVGQYNNSNDLIGDGSSRGPVKDGRLKPEIMAGGINIMSCGQNNTYGIISGTSMSAPAVTGSLALLYERYRQLHGGANPSGALIKALACNGADDMGNPGPDFFWGFGKLNARTSIEMMEQNQYFTGSVTNGTSSTHTILSLPAGVSQLKVMLYWVDPAASPAATTALVNNLDLTVTGANAVTHRPLILNPDPAHVMEDAEEGTDNLNNIEQVVMHTPPAGNVNITITGTNVPSGPQQYVVVYQVLQPVIHVDYPAGGETMVPGEAEQIRWSAYDNSSNPFTIEYSADNGSSWNTIANNVPATDRFYNWTAPPIAARQALVRVTRNVDGTTATSERPFTVLGQPVISLAAPCPQYLQVNWDPVVDADSYEILWLAGDTMQVIGNTNANSYLLEGLSRDSIYWIAVRARINGMPGRPSVAASLQPNIGSCGAGFNNDLTVELLLLPASGREFTSSQPAAQGLRVRVRNRGAVTISGTSYEMGYQINGGTPYKVNTLATINANGLITFNFTPVINFNVPGDYQIKTWVRLAADPYRKNDTLQTLIRHLPNPPITLAPDFVEGFESATPQTYLKKTFGLDGLNRADFGLNNPNGRGRIADGGFARTGNHALLLDQARYKTPAYTDSVTLTFNLSQYNSSDQIWLDFFYRNQGIDINYPNNKVWIRGNDNATWIPVFTLPATLDEIGIYKPAPSVNITEVLANASPAQTISSSFQVRLGQQGITSFNTISPNNTFEDGISYDDIKLTRPGNDVGVRAIINPPVPSICTPGPAEIITVELKNYSNIAQSNVEVAYELNGTVVKEFINMAANELVQHQFAVPVDLSAFQQYTIRAWVHMAGDDFVNNDSLASFSFTTAPEINSFPYLQDFETNDGYWFTGGVNSSWQYGTPNKAMINRAANGNSAWVTGLTTPYNNSEYSYLYSPCINLTGMAQPVLSFSHIFRVEESCDCDNHWVEYSTDDKTWAKMGGFNQGTNWYNHSGFQAFARPMPNWHVASLNLPVTSGRIRLRFAMKSDAGTNYEGVGIDDIHIFDKAAVYTGTSIPAGITQPVSGNDWIHFNVGNNRIVSINPQGQDLGSTTVKLFLNPPPIRYNSQQYYLDRNIVINSTTAPTSNVLVRFYFTHTEAKDLVNASNCATCTKPADPYLIGITQYSGNVSEENGTLADNTSGLYQFIPPSQVTVVPYDNGYYAEYTVNHFSEFWINGGGPGQNEPLPVTLSSFTATRRNNTGLLQWQTSQELNSKQFTIEKSTDGVLFIPIGIVAAAGNSQSLLNYQFTDPVLSNGMNYYRLLITDINGHSERSLIRSIQASDAGLNIHVFPNPVVNGSLFIRSSEDIRRIELSDISGRMLLQRNTSGTQHKLNLQQFAKGTYLLSLYTAGSKKTQRIVLGE</sequence>
<organism evidence="8 9">
    <name type="scientific">Pseudobacter ginsenosidimutans</name>
    <dbReference type="NCBI Taxonomy" id="661488"/>
    <lineage>
        <taxon>Bacteria</taxon>
        <taxon>Pseudomonadati</taxon>
        <taxon>Bacteroidota</taxon>
        <taxon>Chitinophagia</taxon>
        <taxon>Chitinophagales</taxon>
        <taxon>Chitinophagaceae</taxon>
        <taxon>Pseudobacter</taxon>
    </lineage>
</organism>
<keyword evidence="9" id="KW-1185">Reference proteome</keyword>
<dbReference type="RefSeq" id="WP_130542852.1">
    <property type="nucleotide sequence ID" value="NZ_CP042431.1"/>
</dbReference>
<dbReference type="PANTHER" id="PTHR43399:SF4">
    <property type="entry name" value="CELL WALL-ASSOCIATED PROTEASE"/>
    <property type="match status" value="1"/>
</dbReference>
<dbReference type="CDD" id="cd04842">
    <property type="entry name" value="Peptidases_S8_Kp43_protease"/>
    <property type="match status" value="1"/>
</dbReference>
<dbReference type="SUPFAM" id="SSF49265">
    <property type="entry name" value="Fibronectin type III"/>
    <property type="match status" value="1"/>
</dbReference>
<dbReference type="InterPro" id="IPR036116">
    <property type="entry name" value="FN3_sf"/>
</dbReference>
<keyword evidence="6" id="KW-0732">Signal</keyword>
<feature type="signal peptide" evidence="6">
    <location>
        <begin position="1"/>
        <end position="25"/>
    </location>
</feature>
<keyword evidence="3 5" id="KW-0378">Hydrolase</keyword>
<dbReference type="OrthoDB" id="9792152at2"/>
<dbReference type="InterPro" id="IPR034058">
    <property type="entry name" value="TagA/B/C/D_pept_dom"/>
</dbReference>
<dbReference type="PROSITE" id="PS51892">
    <property type="entry name" value="SUBTILASE"/>
    <property type="match status" value="1"/>
</dbReference>
<evidence type="ECO:0000256" key="6">
    <source>
        <dbReference type="SAM" id="SignalP"/>
    </source>
</evidence>
<dbReference type="InterPro" id="IPR000209">
    <property type="entry name" value="Peptidase_S8/S53_dom"/>
</dbReference>
<evidence type="ECO:0000256" key="1">
    <source>
        <dbReference type="ARBA" id="ARBA00011073"/>
    </source>
</evidence>
<dbReference type="InterPro" id="IPR026444">
    <property type="entry name" value="Secre_tail"/>
</dbReference>
<dbReference type="SUPFAM" id="SSF52743">
    <property type="entry name" value="Subtilisin-like"/>
    <property type="match status" value="1"/>
</dbReference>
<evidence type="ECO:0000313" key="9">
    <source>
        <dbReference type="Proteomes" id="UP000293874"/>
    </source>
</evidence>
<evidence type="ECO:0000259" key="7">
    <source>
        <dbReference type="PROSITE" id="PS50853"/>
    </source>
</evidence>
<dbReference type="Gene3D" id="2.60.120.380">
    <property type="match status" value="1"/>
</dbReference>
<evidence type="ECO:0000256" key="4">
    <source>
        <dbReference type="ARBA" id="ARBA00022825"/>
    </source>
</evidence>
<dbReference type="NCBIfam" id="TIGR04183">
    <property type="entry name" value="Por_Secre_tail"/>
    <property type="match status" value="1"/>
</dbReference>
<reference evidence="8 9" key="1">
    <citation type="submission" date="2019-02" db="EMBL/GenBank/DDBJ databases">
        <title>Genomic Encyclopedia of Type Strains, Phase IV (KMG-IV): sequencing the most valuable type-strain genomes for metagenomic binning, comparative biology and taxonomic classification.</title>
        <authorList>
            <person name="Goeker M."/>
        </authorList>
    </citation>
    <scope>NUCLEOTIDE SEQUENCE [LARGE SCALE GENOMIC DNA]</scope>
    <source>
        <strain evidence="8 9">DSM 18116</strain>
    </source>
</reference>
<dbReference type="InterPro" id="IPR051048">
    <property type="entry name" value="Peptidase_S8/S53_subtilisin"/>
</dbReference>
<comment type="caution">
    <text evidence="8">The sequence shown here is derived from an EMBL/GenBank/DDBJ whole genome shotgun (WGS) entry which is preliminary data.</text>
</comment>
<protein>
    <submittedName>
        <fullName evidence="8">Putative secreted protein (Por secretion system target)</fullName>
    </submittedName>
</protein>
<dbReference type="Pfam" id="PF18962">
    <property type="entry name" value="Por_Secre_tail"/>
    <property type="match status" value="1"/>
</dbReference>
<dbReference type="InterPro" id="IPR023828">
    <property type="entry name" value="Peptidase_S8_Ser-AS"/>
</dbReference>